<feature type="compositionally biased region" description="Low complexity" evidence="1">
    <location>
        <begin position="15"/>
        <end position="26"/>
    </location>
</feature>
<sequence>MSSSYHHPSTQIQLQTTTKSPKTPTQNETSNSTIPTQNPPIFRLFFFFLPIHTNQPPETQLEPPFSFQNRHCWRAFDEPVLPVPSPFPFFFLYFCLFRRYSDKSKLCLAATLSSGELVRSPHTLEPNLSQSRPRTTKLRRAGYVAREPNNHGKLCFPYFYFILVIY</sequence>
<reference evidence="2" key="1">
    <citation type="submission" date="2015-12" db="EMBL/GenBank/DDBJ databases">
        <title>Gene expression during late stages of embryo sac development: a critical building block for successful pollen-pistil interactions.</title>
        <authorList>
            <person name="Liu Y."/>
            <person name="Joly V."/>
            <person name="Sabar M."/>
            <person name="Matton D.P."/>
        </authorList>
    </citation>
    <scope>NUCLEOTIDE SEQUENCE</scope>
</reference>
<evidence type="ECO:0000256" key="1">
    <source>
        <dbReference type="SAM" id="MobiDB-lite"/>
    </source>
</evidence>
<feature type="compositionally biased region" description="Polar residues" evidence="1">
    <location>
        <begin position="27"/>
        <end position="36"/>
    </location>
</feature>
<organism evidence="2">
    <name type="scientific">Solanum chacoense</name>
    <name type="common">Chaco potato</name>
    <dbReference type="NCBI Taxonomy" id="4108"/>
    <lineage>
        <taxon>Eukaryota</taxon>
        <taxon>Viridiplantae</taxon>
        <taxon>Streptophyta</taxon>
        <taxon>Embryophyta</taxon>
        <taxon>Tracheophyta</taxon>
        <taxon>Spermatophyta</taxon>
        <taxon>Magnoliopsida</taxon>
        <taxon>eudicotyledons</taxon>
        <taxon>Gunneridae</taxon>
        <taxon>Pentapetalae</taxon>
        <taxon>asterids</taxon>
        <taxon>lamiids</taxon>
        <taxon>Solanales</taxon>
        <taxon>Solanaceae</taxon>
        <taxon>Solanoideae</taxon>
        <taxon>Solaneae</taxon>
        <taxon>Solanum</taxon>
    </lineage>
</organism>
<proteinExistence type="predicted"/>
<feature type="compositionally biased region" description="Polar residues" evidence="1">
    <location>
        <begin position="1"/>
        <end position="14"/>
    </location>
</feature>
<name>A0A0V0HKH2_SOLCH</name>
<feature type="region of interest" description="Disordered" evidence="1">
    <location>
        <begin position="1"/>
        <end position="37"/>
    </location>
</feature>
<dbReference type="AlphaFoldDB" id="A0A0V0HKH2"/>
<dbReference type="EMBL" id="GEDG01018264">
    <property type="protein sequence ID" value="JAP20940.1"/>
    <property type="molecule type" value="Transcribed_RNA"/>
</dbReference>
<evidence type="ECO:0000313" key="2">
    <source>
        <dbReference type="EMBL" id="JAP20940.1"/>
    </source>
</evidence>
<protein>
    <submittedName>
        <fullName evidence="2">Putative ovule protein</fullName>
    </submittedName>
</protein>
<accession>A0A0V0HKH2</accession>